<keyword evidence="1" id="KW-0479">Metal-binding</keyword>
<comment type="caution">
    <text evidence="6">The sequence shown here is derived from an EMBL/GenBank/DDBJ whole genome shotgun (WGS) entry which is preliminary data.</text>
</comment>
<dbReference type="Gene3D" id="3.10.450.50">
    <property type="match status" value="1"/>
</dbReference>
<evidence type="ECO:0000256" key="1">
    <source>
        <dbReference type="ARBA" id="ARBA00022723"/>
    </source>
</evidence>
<dbReference type="PROSITE" id="PS50865">
    <property type="entry name" value="ZF_MYND_2"/>
    <property type="match status" value="1"/>
</dbReference>
<dbReference type="SUPFAM" id="SSF144232">
    <property type="entry name" value="HIT/MYND zinc finger-like"/>
    <property type="match status" value="1"/>
</dbReference>
<accession>A0A4Y7T0U3</accession>
<evidence type="ECO:0000313" key="6">
    <source>
        <dbReference type="EMBL" id="TEB27139.1"/>
    </source>
</evidence>
<protein>
    <recommendedName>
        <fullName evidence="5">MYND-type domain-containing protein</fullName>
    </recommendedName>
</protein>
<evidence type="ECO:0000313" key="7">
    <source>
        <dbReference type="Proteomes" id="UP000298030"/>
    </source>
</evidence>
<evidence type="ECO:0000256" key="4">
    <source>
        <dbReference type="PROSITE-ProRule" id="PRU00134"/>
    </source>
</evidence>
<keyword evidence="2 4" id="KW-0863">Zinc-finger</keyword>
<dbReference type="Pfam" id="PF01753">
    <property type="entry name" value="zf-MYND"/>
    <property type="match status" value="1"/>
</dbReference>
<evidence type="ECO:0000259" key="5">
    <source>
        <dbReference type="PROSITE" id="PS50865"/>
    </source>
</evidence>
<dbReference type="GO" id="GO:0008270">
    <property type="term" value="F:zinc ion binding"/>
    <property type="evidence" value="ECO:0007669"/>
    <property type="project" value="UniProtKB-KW"/>
</dbReference>
<dbReference type="OrthoDB" id="2820488at2759"/>
<proteinExistence type="predicted"/>
<evidence type="ECO:0000256" key="2">
    <source>
        <dbReference type="ARBA" id="ARBA00022771"/>
    </source>
</evidence>
<keyword evidence="7" id="KW-1185">Reference proteome</keyword>
<dbReference type="EMBL" id="QPFP01000042">
    <property type="protein sequence ID" value="TEB27139.1"/>
    <property type="molecule type" value="Genomic_DNA"/>
</dbReference>
<sequence length="401" mass="45005">MEASTTAAWILGDYMAHPKIFGGSDLAETWASVQPLPRGNPDLFDAWTCLFKAHGRAKLAYEALKTRPKIFICDYPSYGLSGKETISDSRQCGGCSSVVYCSKDCQRQDWAEQHSNECAQARDFHRERRGTDTWYEHELRASHAALLEVVYAEKRHLGYDARDTLPVFNFTPVDALEKRSRAETYPDQEQCWNGSFGQTYLKDRLWTVVTTFRSGSVPAGWRLVQGIFPPLGKDQSIELLVLLKPVGAGYRTAYCMARYRMRFTPIVTFLLATLSYTTAAPSPVSSKKCDLKAKGPDLDAKKAFDKYVPGEYVEHNPFGLSGRDNALAYLTGFLVSPGLTITNLTAYAGGGFGHMRFREILPGEFDRVVSDRLKFQGTCFVEHWDVSQDVTGEETNPLAWF</sequence>
<organism evidence="6 7">
    <name type="scientific">Coprinellus micaceus</name>
    <name type="common">Glistening ink-cap mushroom</name>
    <name type="synonym">Coprinus micaceus</name>
    <dbReference type="NCBI Taxonomy" id="71717"/>
    <lineage>
        <taxon>Eukaryota</taxon>
        <taxon>Fungi</taxon>
        <taxon>Dikarya</taxon>
        <taxon>Basidiomycota</taxon>
        <taxon>Agaricomycotina</taxon>
        <taxon>Agaricomycetes</taxon>
        <taxon>Agaricomycetidae</taxon>
        <taxon>Agaricales</taxon>
        <taxon>Agaricineae</taxon>
        <taxon>Psathyrellaceae</taxon>
        <taxon>Coprinellus</taxon>
    </lineage>
</organism>
<dbReference type="Proteomes" id="UP000298030">
    <property type="component" value="Unassembled WGS sequence"/>
</dbReference>
<gene>
    <name evidence="6" type="ORF">FA13DRAFT_1816465</name>
</gene>
<feature type="domain" description="MYND-type" evidence="5">
    <location>
        <begin position="70"/>
        <end position="118"/>
    </location>
</feature>
<name>A0A4Y7T0U3_COPMI</name>
<evidence type="ECO:0000256" key="3">
    <source>
        <dbReference type="ARBA" id="ARBA00022833"/>
    </source>
</evidence>
<keyword evidence="3" id="KW-0862">Zinc</keyword>
<dbReference type="Gene3D" id="6.10.140.2220">
    <property type="match status" value="1"/>
</dbReference>
<dbReference type="InterPro" id="IPR002893">
    <property type="entry name" value="Znf_MYND"/>
</dbReference>
<reference evidence="6 7" key="1">
    <citation type="journal article" date="2019" name="Nat. Ecol. Evol.">
        <title>Megaphylogeny resolves global patterns of mushroom evolution.</title>
        <authorList>
            <person name="Varga T."/>
            <person name="Krizsan K."/>
            <person name="Foldi C."/>
            <person name="Dima B."/>
            <person name="Sanchez-Garcia M."/>
            <person name="Sanchez-Ramirez S."/>
            <person name="Szollosi G.J."/>
            <person name="Szarkandi J.G."/>
            <person name="Papp V."/>
            <person name="Albert L."/>
            <person name="Andreopoulos W."/>
            <person name="Angelini C."/>
            <person name="Antonin V."/>
            <person name="Barry K.W."/>
            <person name="Bougher N.L."/>
            <person name="Buchanan P."/>
            <person name="Buyck B."/>
            <person name="Bense V."/>
            <person name="Catcheside P."/>
            <person name="Chovatia M."/>
            <person name="Cooper J."/>
            <person name="Damon W."/>
            <person name="Desjardin D."/>
            <person name="Finy P."/>
            <person name="Geml J."/>
            <person name="Haridas S."/>
            <person name="Hughes K."/>
            <person name="Justo A."/>
            <person name="Karasinski D."/>
            <person name="Kautmanova I."/>
            <person name="Kiss B."/>
            <person name="Kocsube S."/>
            <person name="Kotiranta H."/>
            <person name="LaButti K.M."/>
            <person name="Lechner B.E."/>
            <person name="Liimatainen K."/>
            <person name="Lipzen A."/>
            <person name="Lukacs Z."/>
            <person name="Mihaltcheva S."/>
            <person name="Morgado L.N."/>
            <person name="Niskanen T."/>
            <person name="Noordeloos M.E."/>
            <person name="Ohm R.A."/>
            <person name="Ortiz-Santana B."/>
            <person name="Ovrebo C."/>
            <person name="Racz N."/>
            <person name="Riley R."/>
            <person name="Savchenko A."/>
            <person name="Shiryaev A."/>
            <person name="Soop K."/>
            <person name="Spirin V."/>
            <person name="Szebenyi C."/>
            <person name="Tomsovsky M."/>
            <person name="Tulloss R.E."/>
            <person name="Uehling J."/>
            <person name="Grigoriev I.V."/>
            <person name="Vagvolgyi C."/>
            <person name="Papp T."/>
            <person name="Martin F.M."/>
            <person name="Miettinen O."/>
            <person name="Hibbett D.S."/>
            <person name="Nagy L.G."/>
        </authorList>
    </citation>
    <scope>NUCLEOTIDE SEQUENCE [LARGE SCALE GENOMIC DNA]</scope>
    <source>
        <strain evidence="6 7">FP101781</strain>
    </source>
</reference>
<dbReference type="AlphaFoldDB" id="A0A4Y7T0U3"/>